<gene>
    <name evidence="2" type="ORF">mellemsur_13</name>
</gene>
<evidence type="ECO:0000313" key="3">
    <source>
        <dbReference type="Proteomes" id="UP000464219"/>
    </source>
</evidence>
<reference evidence="3" key="1">
    <citation type="submission" date="2019-12" db="EMBL/GenBank/DDBJ databases">
        <authorList>
            <person name="Olsen N.S."/>
            <person name="Junco L.M.F."/>
            <person name="Kot W."/>
            <person name="Hansen L.H."/>
        </authorList>
    </citation>
    <scope>NUCLEOTIDE SEQUENCE [LARGE SCALE GENOMIC DNA]</scope>
</reference>
<organism evidence="2 3">
    <name type="scientific">Escherichia phage mellemsur</name>
    <dbReference type="NCBI Taxonomy" id="2696418"/>
    <lineage>
        <taxon>Viruses</taxon>
        <taxon>Duplodnaviria</taxon>
        <taxon>Heunggongvirae</taxon>
        <taxon>Uroviricota</taxon>
        <taxon>Caudoviricetes</taxon>
        <taxon>Autographivirales</taxon>
        <taxon>Autoscriptoviridae</taxon>
        <taxon>Stentvirinae</taxon>
        <taxon>Bonnellvirus</taxon>
        <taxon>Bonnellvirus mellemsur</taxon>
    </lineage>
</organism>
<keyword evidence="3" id="KW-1185">Reference proteome</keyword>
<sequence>MDLQRRMVMAGIVRAHYENNFPLFLHDYFAWLGFDLTEMQLDIGRYMADRTLKNKCVMAQRGEAKSTIGIARALYEFVQMPNATVLLVSGSDDYAGTLSHAIVSAIMQWERLEWLKPETRAGARTSFTDGFDVHHAFRIPDKQPSVKAVGIFGQLQGNHVSLLIADDVETTSNGSSPANRARINTLTKEFAAIANDGAEILYLGTPQTQDSIYNTLPQRGFDVRIWPGRFPTVEEEERYGGCLAPWIKQKMEGHPELRTGHGILGNRGAQTDPQRYSEEKQLQNERDYQQAGFQLQFMLDTSLSDALKQTLHLKDLIFFHGSTQSAPEVLHWSNHPRHAAELPLDFPLARAQLFLAADFSDTYVPFENTSAFLDPAGGGSDESVIIATASVGPFIHVIGMHVYHGGQTEENIKAAVEWLAETGVKRLVIEDNMGHGTVTNMYRGEIKRQSLAIGCEGVYSSGQKEVRIINRLGPIMQRHRVVVHWCVVEEDLRLCRGMNNGGREFSLFWQLQNLTQDRQSIPHDDRIETLSAAVYLHAEVLQQDEHEEAAKRETAAAREFLANPMGYDDSKWRSHKPVRGTRRRIK</sequence>
<dbReference type="InterPro" id="IPR047987">
    <property type="entry name" value="Gp19-like_virus"/>
</dbReference>
<feature type="domain" description="Terminase large subunit ribonuclease H-like" evidence="1">
    <location>
        <begin position="373"/>
        <end position="481"/>
    </location>
</feature>
<dbReference type="NCBIfam" id="NF033889">
    <property type="entry name" value="termin_lrg_T7"/>
    <property type="match status" value="1"/>
</dbReference>
<name>A0A6B9WKI6_9CAUD</name>
<evidence type="ECO:0000259" key="1">
    <source>
        <dbReference type="Pfam" id="PF22530"/>
    </source>
</evidence>
<dbReference type="InterPro" id="IPR027417">
    <property type="entry name" value="P-loop_NTPase"/>
</dbReference>
<evidence type="ECO:0000313" key="2">
    <source>
        <dbReference type="EMBL" id="QHR65414.1"/>
    </source>
</evidence>
<dbReference type="Proteomes" id="UP000464219">
    <property type="component" value="Segment"/>
</dbReference>
<protein>
    <submittedName>
        <fullName evidence="2">TerL</fullName>
    </submittedName>
</protein>
<accession>A0A6B9WKI6</accession>
<dbReference type="Pfam" id="PF22530">
    <property type="entry name" value="Terminase-T7_RNaseH-like"/>
    <property type="match status" value="1"/>
</dbReference>
<dbReference type="InterPro" id="IPR054762">
    <property type="entry name" value="Gp19_RNaseH-like"/>
</dbReference>
<dbReference type="Gene3D" id="3.40.50.300">
    <property type="entry name" value="P-loop containing nucleotide triphosphate hydrolases"/>
    <property type="match status" value="1"/>
</dbReference>
<dbReference type="EMBL" id="MN850570">
    <property type="protein sequence ID" value="QHR65414.1"/>
    <property type="molecule type" value="Genomic_DNA"/>
</dbReference>
<proteinExistence type="predicted"/>